<gene>
    <name evidence="1" type="ORF">FEM48_Zijuj01G0116900</name>
</gene>
<dbReference type="AlphaFoldDB" id="A0A978W125"/>
<evidence type="ECO:0000313" key="1">
    <source>
        <dbReference type="EMBL" id="KAH7545659.1"/>
    </source>
</evidence>
<protein>
    <submittedName>
        <fullName evidence="1">Uncharacterized protein</fullName>
    </submittedName>
</protein>
<comment type="caution">
    <text evidence="1">The sequence shown here is derived from an EMBL/GenBank/DDBJ whole genome shotgun (WGS) entry which is preliminary data.</text>
</comment>
<organism evidence="1 2">
    <name type="scientific">Ziziphus jujuba var. spinosa</name>
    <dbReference type="NCBI Taxonomy" id="714518"/>
    <lineage>
        <taxon>Eukaryota</taxon>
        <taxon>Viridiplantae</taxon>
        <taxon>Streptophyta</taxon>
        <taxon>Embryophyta</taxon>
        <taxon>Tracheophyta</taxon>
        <taxon>Spermatophyta</taxon>
        <taxon>Magnoliopsida</taxon>
        <taxon>eudicotyledons</taxon>
        <taxon>Gunneridae</taxon>
        <taxon>Pentapetalae</taxon>
        <taxon>rosids</taxon>
        <taxon>fabids</taxon>
        <taxon>Rosales</taxon>
        <taxon>Rhamnaceae</taxon>
        <taxon>Paliureae</taxon>
        <taxon>Ziziphus</taxon>
    </lineage>
</organism>
<reference evidence="1" key="1">
    <citation type="journal article" date="2021" name="Front. Plant Sci.">
        <title>Chromosome-Scale Genome Assembly for Chinese Sour Jujube and Insights Into Its Genome Evolution and Domestication Signature.</title>
        <authorList>
            <person name="Shen L.-Y."/>
            <person name="Luo H."/>
            <person name="Wang X.-L."/>
            <person name="Wang X.-M."/>
            <person name="Qiu X.-J."/>
            <person name="Liu H."/>
            <person name="Zhou S.-S."/>
            <person name="Jia K.-H."/>
            <person name="Nie S."/>
            <person name="Bao Y.-T."/>
            <person name="Zhang R.-G."/>
            <person name="Yun Q.-Z."/>
            <person name="Chai Y.-H."/>
            <person name="Lu J.-Y."/>
            <person name="Li Y."/>
            <person name="Zhao S.-W."/>
            <person name="Mao J.-F."/>
            <person name="Jia S.-G."/>
            <person name="Mao Y.-M."/>
        </authorList>
    </citation>
    <scope>NUCLEOTIDE SEQUENCE</scope>
    <source>
        <strain evidence="1">AT0</strain>
        <tissue evidence="1">Leaf</tissue>
    </source>
</reference>
<proteinExistence type="predicted"/>
<evidence type="ECO:0000313" key="2">
    <source>
        <dbReference type="Proteomes" id="UP000813462"/>
    </source>
</evidence>
<accession>A0A978W125</accession>
<sequence length="129" mass="14386">MILKCRLGGNITYNGKPISNAMKRNLGLLTPDDVLCSHLRPLIGGNTMYFGNGGAELMDYFARIRYAPSVAMNPSDLICCFLQMYDRQQKTKSLESGLQRGGSNALYSLEEHLKREDTEPFPAYVSVES</sequence>
<dbReference type="EMBL" id="JAEACU010000001">
    <property type="protein sequence ID" value="KAH7545659.1"/>
    <property type="molecule type" value="Genomic_DNA"/>
</dbReference>
<name>A0A978W125_ZIZJJ</name>
<dbReference type="Proteomes" id="UP000813462">
    <property type="component" value="Unassembled WGS sequence"/>
</dbReference>